<dbReference type="AlphaFoldDB" id="A0A2K8PAI4"/>
<reference evidence="1 2" key="1">
    <citation type="submission" date="2017-11" db="EMBL/GenBank/DDBJ databases">
        <title>Complete genome sequence of Streptomyces lavendulae subsp. lavendulae CCM 3239 (formerly 'Streptomyces aureofaciens CCM 3239'), the producer of the angucycline-type antibiotic auricin.</title>
        <authorList>
            <person name="Busche T."/>
            <person name="Novakova R."/>
            <person name="Al'Dilaimi A."/>
            <person name="Homerova D."/>
            <person name="Feckova L."/>
            <person name="Rezuchova B."/>
            <person name="Mingyar E."/>
            <person name="Csolleiova D."/>
            <person name="Bekeova C."/>
            <person name="Winkler A."/>
            <person name="Sevcikova B."/>
            <person name="Kalinowski J."/>
            <person name="Kormanec J."/>
            <person name="Ruckert C."/>
        </authorList>
    </citation>
    <scope>NUCLEOTIDE SEQUENCE [LARGE SCALE GENOMIC DNA]</scope>
    <source>
        <strain evidence="1 2">CCM 3239</strain>
    </source>
</reference>
<protein>
    <submittedName>
        <fullName evidence="1">Uncharacterized protein</fullName>
    </submittedName>
</protein>
<dbReference type="KEGG" id="slx:SLAV_09400"/>
<evidence type="ECO:0000313" key="1">
    <source>
        <dbReference type="EMBL" id="ATZ23749.1"/>
    </source>
</evidence>
<sequence>MDTATTVITIGSIAVATSRTLVALWLRLRWRARHEQARHQYLLGVTQALGTGARLELDDQRGHGHRLRVRITPAPARTEDRAA</sequence>
<dbReference type="OrthoDB" id="4320688at2"/>
<dbReference type="EMBL" id="CP024985">
    <property type="protein sequence ID" value="ATZ23749.1"/>
    <property type="molecule type" value="Genomic_DNA"/>
</dbReference>
<dbReference type="GeneID" id="49382951"/>
<keyword evidence="2" id="KW-1185">Reference proteome</keyword>
<name>A0A2K8PAI4_STRLA</name>
<proteinExistence type="predicted"/>
<dbReference type="Proteomes" id="UP000231791">
    <property type="component" value="Chromosome"/>
</dbReference>
<organism evidence="1 2">
    <name type="scientific">Streptomyces lavendulae subsp. lavendulae</name>
    <dbReference type="NCBI Taxonomy" id="58340"/>
    <lineage>
        <taxon>Bacteria</taxon>
        <taxon>Bacillati</taxon>
        <taxon>Actinomycetota</taxon>
        <taxon>Actinomycetes</taxon>
        <taxon>Kitasatosporales</taxon>
        <taxon>Streptomycetaceae</taxon>
        <taxon>Streptomyces</taxon>
    </lineage>
</organism>
<gene>
    <name evidence="1" type="ORF">SLAV_09400</name>
</gene>
<evidence type="ECO:0000313" key="2">
    <source>
        <dbReference type="Proteomes" id="UP000231791"/>
    </source>
</evidence>
<accession>A0A2K8PAI4</accession>
<dbReference type="RefSeq" id="WP_030234529.1">
    <property type="nucleotide sequence ID" value="NZ_CP024985.1"/>
</dbReference>